<evidence type="ECO:0000313" key="3">
    <source>
        <dbReference type="Proteomes" id="UP001074635"/>
    </source>
</evidence>
<keyword evidence="3" id="KW-1185">Reference proteome</keyword>
<name>A0ABU3MV75_9BURK</name>
<dbReference type="PROSITE" id="PS51257">
    <property type="entry name" value="PROKAR_LIPOPROTEIN"/>
    <property type="match status" value="1"/>
</dbReference>
<feature type="chain" id="PRO_5046157888" evidence="1">
    <location>
        <begin position="28"/>
        <end position="207"/>
    </location>
</feature>
<gene>
    <name evidence="2" type="ORF">OYC61_015205</name>
</gene>
<reference evidence="2" key="1">
    <citation type="submission" date="2023-08" db="EMBL/GenBank/DDBJ databases">
        <title>Study of Resistomes in environmental pathogenic environmental.</title>
        <authorList>
            <person name="Bhattacharjee A."/>
            <person name="Singh A.K."/>
        </authorList>
    </citation>
    <scope>NUCLEOTIDE SEQUENCE</scope>
    <source>
        <strain evidence="2">S1</strain>
    </source>
</reference>
<keyword evidence="2" id="KW-0449">Lipoprotein</keyword>
<dbReference type="Proteomes" id="UP001074635">
    <property type="component" value="Unassembled WGS sequence"/>
</dbReference>
<accession>A0ABU3MV75</accession>
<dbReference type="EMBL" id="JAPQTC020000004">
    <property type="protein sequence ID" value="MDT8505651.1"/>
    <property type="molecule type" value="Genomic_DNA"/>
</dbReference>
<evidence type="ECO:0000313" key="2">
    <source>
        <dbReference type="EMBL" id="MDT8505651.1"/>
    </source>
</evidence>
<organism evidence="2 3">
    <name type="scientific">Alcaligenes nematophilus</name>
    <dbReference type="NCBI Taxonomy" id="2994643"/>
    <lineage>
        <taxon>Bacteria</taxon>
        <taxon>Pseudomonadati</taxon>
        <taxon>Pseudomonadota</taxon>
        <taxon>Betaproteobacteria</taxon>
        <taxon>Burkholderiales</taxon>
        <taxon>Alcaligenaceae</taxon>
        <taxon>Alcaligenes</taxon>
    </lineage>
</organism>
<keyword evidence="1" id="KW-0732">Signal</keyword>
<feature type="signal peptide" evidence="1">
    <location>
        <begin position="1"/>
        <end position="27"/>
    </location>
</feature>
<comment type="caution">
    <text evidence="2">The sequence shown here is derived from an EMBL/GenBank/DDBJ whole genome shotgun (WGS) entry which is preliminary data.</text>
</comment>
<protein>
    <submittedName>
        <fullName evidence="2">Lipoprotein</fullName>
    </submittedName>
</protein>
<sequence>MKKIAFLAIATVLLTGCQSMSSGTIWAVSSSQDQFSDVETKMVTVGQWRSSGTIWTKSLNYYPFVGLQDGELFVGIRSGGSYRIPTGTVQMRVDANKAWTIEPSETPVYLAPAPAQPAIPTANNYNATVDLAAVQAEALRNMSKALSPYTAATGEKAKSILREMVAGKTLKYRSVGMNQPASSTGEVVIDASFIQSLKLIGIDPDNI</sequence>
<proteinExistence type="predicted"/>
<evidence type="ECO:0000256" key="1">
    <source>
        <dbReference type="SAM" id="SignalP"/>
    </source>
</evidence>
<dbReference type="RefSeq" id="WP_155624377.1">
    <property type="nucleotide sequence ID" value="NZ_JAPQTC020000004.1"/>
</dbReference>